<dbReference type="Gramene" id="PNW71004">
    <property type="protein sequence ID" value="PNW71004"/>
    <property type="gene ID" value="CHLRE_17g742350v5"/>
</dbReference>
<organism evidence="2 3">
    <name type="scientific">Chlamydomonas reinhardtii</name>
    <name type="common">Chlamydomonas smithii</name>
    <dbReference type="NCBI Taxonomy" id="3055"/>
    <lineage>
        <taxon>Eukaryota</taxon>
        <taxon>Viridiplantae</taxon>
        <taxon>Chlorophyta</taxon>
        <taxon>core chlorophytes</taxon>
        <taxon>Chlorophyceae</taxon>
        <taxon>CS clade</taxon>
        <taxon>Chlamydomonadales</taxon>
        <taxon>Chlamydomonadaceae</taxon>
        <taxon>Chlamydomonas</taxon>
    </lineage>
</organism>
<dbReference type="InterPro" id="IPR053225">
    <property type="entry name" value="Acyl-CoA_N-acyltransferase"/>
</dbReference>
<keyword evidence="3" id="KW-1185">Reference proteome</keyword>
<dbReference type="KEGG" id="cre:CHLRE_17g742350v5"/>
<dbReference type="RefSeq" id="XP_042915131.1">
    <property type="nucleotide sequence ID" value="XM_043072672.1"/>
</dbReference>
<dbReference type="Gene3D" id="3.40.630.30">
    <property type="match status" value="1"/>
</dbReference>
<dbReference type="EMBL" id="CM008978">
    <property type="protein sequence ID" value="PNW71004.1"/>
    <property type="molecule type" value="Genomic_DNA"/>
</dbReference>
<dbReference type="GeneID" id="5726676"/>
<evidence type="ECO:0000313" key="2">
    <source>
        <dbReference type="EMBL" id="PNW71004.1"/>
    </source>
</evidence>
<dbReference type="AlphaFoldDB" id="A0A2K3CRU2"/>
<dbReference type="ExpressionAtlas" id="A0A2K3CRU2">
    <property type="expression patterns" value="baseline"/>
</dbReference>
<dbReference type="STRING" id="3055.A0A2K3CRU2"/>
<gene>
    <name evidence="2" type="ORF">CHLRE_17g742350v5</name>
</gene>
<dbReference type="Proteomes" id="UP000006906">
    <property type="component" value="Chromosome 17"/>
</dbReference>
<reference evidence="2 3" key="1">
    <citation type="journal article" date="2007" name="Science">
        <title>The Chlamydomonas genome reveals the evolution of key animal and plant functions.</title>
        <authorList>
            <person name="Merchant S.S."/>
            <person name="Prochnik S.E."/>
            <person name="Vallon O."/>
            <person name="Harris E.H."/>
            <person name="Karpowicz S.J."/>
            <person name="Witman G.B."/>
            <person name="Terry A."/>
            <person name="Salamov A."/>
            <person name="Fritz-Laylin L.K."/>
            <person name="Marechal-Drouard L."/>
            <person name="Marshall W.F."/>
            <person name="Qu L.H."/>
            <person name="Nelson D.R."/>
            <person name="Sanderfoot A.A."/>
            <person name="Spalding M.H."/>
            <person name="Kapitonov V.V."/>
            <person name="Ren Q."/>
            <person name="Ferris P."/>
            <person name="Lindquist E."/>
            <person name="Shapiro H."/>
            <person name="Lucas S.M."/>
            <person name="Grimwood J."/>
            <person name="Schmutz J."/>
            <person name="Cardol P."/>
            <person name="Cerutti H."/>
            <person name="Chanfreau G."/>
            <person name="Chen C.L."/>
            <person name="Cognat V."/>
            <person name="Croft M.T."/>
            <person name="Dent R."/>
            <person name="Dutcher S."/>
            <person name="Fernandez E."/>
            <person name="Fukuzawa H."/>
            <person name="Gonzalez-Ballester D."/>
            <person name="Gonzalez-Halphen D."/>
            <person name="Hallmann A."/>
            <person name="Hanikenne M."/>
            <person name="Hippler M."/>
            <person name="Inwood W."/>
            <person name="Jabbari K."/>
            <person name="Kalanon M."/>
            <person name="Kuras R."/>
            <person name="Lefebvre P.A."/>
            <person name="Lemaire S.D."/>
            <person name="Lobanov A.V."/>
            <person name="Lohr M."/>
            <person name="Manuell A."/>
            <person name="Meier I."/>
            <person name="Mets L."/>
            <person name="Mittag M."/>
            <person name="Mittelmeier T."/>
            <person name="Moroney J.V."/>
            <person name="Moseley J."/>
            <person name="Napoli C."/>
            <person name="Nedelcu A.M."/>
            <person name="Niyogi K."/>
            <person name="Novoselov S.V."/>
            <person name="Paulsen I.T."/>
            <person name="Pazour G."/>
            <person name="Purton S."/>
            <person name="Ral J.P."/>
            <person name="Riano-Pachon D.M."/>
            <person name="Riekhof W."/>
            <person name="Rymarquis L."/>
            <person name="Schroda M."/>
            <person name="Stern D."/>
            <person name="Umen J."/>
            <person name="Willows R."/>
            <person name="Wilson N."/>
            <person name="Zimmer S.L."/>
            <person name="Allmer J."/>
            <person name="Balk J."/>
            <person name="Bisova K."/>
            <person name="Chen C.J."/>
            <person name="Elias M."/>
            <person name="Gendler K."/>
            <person name="Hauser C."/>
            <person name="Lamb M.R."/>
            <person name="Ledford H."/>
            <person name="Long J.C."/>
            <person name="Minagawa J."/>
            <person name="Page M.D."/>
            <person name="Pan J."/>
            <person name="Pootakham W."/>
            <person name="Roje S."/>
            <person name="Rose A."/>
            <person name="Stahlberg E."/>
            <person name="Terauchi A.M."/>
            <person name="Yang P."/>
            <person name="Ball S."/>
            <person name="Bowler C."/>
            <person name="Dieckmann C.L."/>
            <person name="Gladyshev V.N."/>
            <person name="Green P."/>
            <person name="Jorgensen R."/>
            <person name="Mayfield S."/>
            <person name="Mueller-Roeber B."/>
            <person name="Rajamani S."/>
            <person name="Sayre R.T."/>
            <person name="Brokstein P."/>
            <person name="Dubchak I."/>
            <person name="Goodstein D."/>
            <person name="Hornick L."/>
            <person name="Huang Y.W."/>
            <person name="Jhaveri J."/>
            <person name="Luo Y."/>
            <person name="Martinez D."/>
            <person name="Ngau W.C."/>
            <person name="Otillar B."/>
            <person name="Poliakov A."/>
            <person name="Porter A."/>
            <person name="Szajkowski L."/>
            <person name="Werner G."/>
            <person name="Zhou K."/>
            <person name="Grigoriev I.V."/>
            <person name="Rokhsar D.S."/>
            <person name="Grossman A.R."/>
        </authorList>
    </citation>
    <scope>NUCLEOTIDE SEQUENCE [LARGE SCALE GENOMIC DNA]</scope>
    <source>
        <strain evidence="3">CC-503</strain>
    </source>
</reference>
<name>A0A2K3CRU2_CHLRE</name>
<protein>
    <submittedName>
        <fullName evidence="2">Uncharacterized protein</fullName>
    </submittedName>
</protein>
<dbReference type="PANTHER" id="PTHR20958">
    <property type="entry name" value="GLYCINE N-ACYLTRANSFERASE-LIKE PROTEIN"/>
    <property type="match status" value="1"/>
</dbReference>
<dbReference type="OrthoDB" id="61870at2759"/>
<evidence type="ECO:0000313" key="3">
    <source>
        <dbReference type="Proteomes" id="UP000006906"/>
    </source>
</evidence>
<dbReference type="SUPFAM" id="SSF55729">
    <property type="entry name" value="Acyl-CoA N-acyltransferases (Nat)"/>
    <property type="match status" value="1"/>
</dbReference>
<dbReference type="InParanoid" id="A0A2K3CRU2"/>
<evidence type="ECO:0000256" key="1">
    <source>
        <dbReference type="SAM" id="MobiDB-lite"/>
    </source>
</evidence>
<dbReference type="PANTHER" id="PTHR20958:SF6">
    <property type="entry name" value="GLYCINE N-ACYLTRANSFERASE-LIKE PROTEIN"/>
    <property type="match status" value="1"/>
</dbReference>
<sequence>MLYNDFIKKLVYVSCSEKNVADGQEFADCSQSRPKVVVIRSLSPGLSSYSVFVEALRGGGADEVSTDDAEWPQACLFGDAMRAILALPMPPGPGRLAFSAVPQHGAEAMLAVLREAGYGKLWDEPCYRYALRSSLDAAELQRGQELLRSLQAQGLPYKLDTLRPGGLQAAHAASPGVTSVGPAAGTPGDVGSAAAAAAARAGPDARLVDSMWTYRSAHSLALVQLLIEHRHTVCVRLRRDMETAEDAAEAAAAAAVGGGGDGGGSGGLGAAGAESCGAASPGSGAGSPALAAEAPLPLKESDAVAWILQYGDGSVGMAHTLPGHRRRGLMRLALAEMVRRLLGGDGPEQQAAAAAQQEGVHAQEPGQAQQQHEARPAKPSGAAAGSQATVVASSDEVLTHIAGVSQVEAFAFIVMENTASVALFEGLGFRRCQRMYHWFGVEGSG</sequence>
<accession>A0A2K3CRU2</accession>
<feature type="region of interest" description="Disordered" evidence="1">
    <location>
        <begin position="346"/>
        <end position="386"/>
    </location>
</feature>
<dbReference type="InterPro" id="IPR016181">
    <property type="entry name" value="Acyl_CoA_acyltransferase"/>
</dbReference>
<proteinExistence type="predicted"/>